<dbReference type="Proteomes" id="UP000582974">
    <property type="component" value="Unassembled WGS sequence"/>
</dbReference>
<gene>
    <name evidence="1" type="ORF">H0B56_12170</name>
</gene>
<dbReference type="EMBL" id="JACCKD010000004">
    <property type="protein sequence ID" value="MBA0126298.1"/>
    <property type="molecule type" value="Genomic_DNA"/>
</dbReference>
<evidence type="ECO:0000313" key="2">
    <source>
        <dbReference type="Proteomes" id="UP000582974"/>
    </source>
</evidence>
<reference evidence="1 2" key="1">
    <citation type="submission" date="2020-07" db="EMBL/GenBank/DDBJ databases">
        <title>Genome of Haloechinothrix sp.</title>
        <authorList>
            <person name="Tang S.-K."/>
            <person name="Yang L."/>
            <person name="Zhu W.-Y."/>
        </authorList>
    </citation>
    <scope>NUCLEOTIDE SEQUENCE [LARGE SCALE GENOMIC DNA]</scope>
    <source>
        <strain evidence="1 2">YIM 98757</strain>
    </source>
</reference>
<protein>
    <submittedName>
        <fullName evidence="1">Uncharacterized protein</fullName>
    </submittedName>
</protein>
<keyword evidence="2" id="KW-1185">Reference proteome</keyword>
<organism evidence="1 2">
    <name type="scientific">Haloechinothrix aidingensis</name>
    <dbReference type="NCBI Taxonomy" id="2752311"/>
    <lineage>
        <taxon>Bacteria</taxon>
        <taxon>Bacillati</taxon>
        <taxon>Actinomycetota</taxon>
        <taxon>Actinomycetes</taxon>
        <taxon>Pseudonocardiales</taxon>
        <taxon>Pseudonocardiaceae</taxon>
        <taxon>Haloechinothrix</taxon>
    </lineage>
</organism>
<name>A0A838AAQ2_9PSEU</name>
<sequence>MSSDLFVIVRTLGEAPELLAAYSDRATAENAAHELGAGHHVSPVRHAPSDTGHVAHVWECRATVTDDRYAVEEPARLAGASRIVLDTSDMPAENVYVDEQAANLEAAVHGHRVHYVRAYAARADRARELAEGKARSLADTQPNV</sequence>
<dbReference type="RefSeq" id="WP_180893137.1">
    <property type="nucleotide sequence ID" value="NZ_JACCKD010000004.1"/>
</dbReference>
<comment type="caution">
    <text evidence="1">The sequence shown here is derived from an EMBL/GenBank/DDBJ whole genome shotgun (WGS) entry which is preliminary data.</text>
</comment>
<evidence type="ECO:0000313" key="1">
    <source>
        <dbReference type="EMBL" id="MBA0126298.1"/>
    </source>
</evidence>
<dbReference type="AlphaFoldDB" id="A0A838AAQ2"/>
<accession>A0A838AAQ2</accession>
<proteinExistence type="predicted"/>